<evidence type="ECO:0000256" key="3">
    <source>
        <dbReference type="ARBA" id="ARBA00003313"/>
    </source>
</evidence>
<dbReference type="SMART" id="SM00905">
    <property type="entry name" value="FolB"/>
    <property type="match status" value="1"/>
</dbReference>
<dbReference type="OrthoDB" id="9803748at2"/>
<dbReference type="RefSeq" id="WP_035810450.1">
    <property type="nucleotide sequence ID" value="NZ_CCSE01000001.1"/>
</dbReference>
<dbReference type="InterPro" id="IPR043133">
    <property type="entry name" value="GTP-CH-I_C/QueF"/>
</dbReference>
<gene>
    <name evidence="11" type="primary">folB</name>
    <name evidence="11" type="ORF">BN1048_01818</name>
</gene>
<evidence type="ECO:0000256" key="8">
    <source>
        <dbReference type="ARBA" id="ARBA00065097"/>
    </source>
</evidence>
<evidence type="ECO:0000256" key="7">
    <source>
        <dbReference type="ARBA" id="ARBA00023239"/>
    </source>
</evidence>
<dbReference type="GO" id="GO:0004150">
    <property type="term" value="F:dihydroneopterin aldolase activity"/>
    <property type="evidence" value="ECO:0007669"/>
    <property type="project" value="UniProtKB-UniRule"/>
</dbReference>
<evidence type="ECO:0000256" key="1">
    <source>
        <dbReference type="ARBA" id="ARBA00000693"/>
    </source>
</evidence>
<name>A0A078M8Z7_9STAP</name>
<dbReference type="GO" id="GO:0046656">
    <property type="term" value="P:folic acid biosynthetic process"/>
    <property type="evidence" value="ECO:0007669"/>
    <property type="project" value="UniProtKB-UniRule"/>
</dbReference>
<dbReference type="Pfam" id="PF02152">
    <property type="entry name" value="FolB"/>
    <property type="match status" value="1"/>
</dbReference>
<sequence length="124" mass="13973">MDKIHINGIKTYAYHGAIQEERVLGQYFITDLVLHVDLTDASQTDDLTATVHYGEVYNLVEEIVKGEPVSLIERLAGKINAALFDRYDKIVEIETTITKPNPPIDGNYESVAITLHGKRESSWQ</sequence>
<comment type="function">
    <text evidence="3">Catalyzes the conversion of 7,8-dihydroneopterin to 6-hydroxymethyl-7,8-dihydropterin. Can also catalyze the epimerization of carbon 2' of dihydroneopterin to dihydromonapterin.</text>
</comment>
<dbReference type="NCBIfam" id="TIGR00525">
    <property type="entry name" value="folB"/>
    <property type="match status" value="1"/>
</dbReference>
<dbReference type="NCBIfam" id="TIGR00526">
    <property type="entry name" value="folB_dom"/>
    <property type="match status" value="1"/>
</dbReference>
<keyword evidence="6 9" id="KW-0289">Folate biosynthesis</keyword>
<comment type="catalytic activity">
    <reaction evidence="1">
        <text>7,8-dihydroneopterin = 7,8-dihydromonapterin</text>
        <dbReference type="Rhea" id="RHEA:45328"/>
        <dbReference type="ChEBI" id="CHEBI:17001"/>
        <dbReference type="ChEBI" id="CHEBI:71175"/>
        <dbReference type="EC" id="5.1.99.8"/>
    </reaction>
</comment>
<reference evidence="11 12" key="1">
    <citation type="submission" date="2014-07" db="EMBL/GenBank/DDBJ databases">
        <authorList>
            <person name="Urmite Genomes Urmite Genomes"/>
        </authorList>
    </citation>
    <scope>NUCLEOTIDE SEQUENCE [LARGE SCALE GENOMIC DNA]</scope>
    <source>
        <strain evidence="11 12">13MG44_air</strain>
    </source>
</reference>
<protein>
    <recommendedName>
        <fullName evidence="9">7,8-dihydroneopterin aldolase</fullName>
        <ecNumber evidence="9">4.1.2.25</ecNumber>
    </recommendedName>
</protein>
<dbReference type="GO" id="GO:0005737">
    <property type="term" value="C:cytoplasm"/>
    <property type="evidence" value="ECO:0007669"/>
    <property type="project" value="TreeGrafter"/>
</dbReference>
<evidence type="ECO:0000313" key="11">
    <source>
        <dbReference type="EMBL" id="CEA02720.1"/>
    </source>
</evidence>
<dbReference type="FunFam" id="3.30.1130.10:FF:000003">
    <property type="entry name" value="7,8-dihydroneopterin aldolase"/>
    <property type="match status" value="1"/>
</dbReference>
<dbReference type="InterPro" id="IPR006157">
    <property type="entry name" value="FolB_dom"/>
</dbReference>
<dbReference type="CDD" id="cd00534">
    <property type="entry name" value="DHNA_DHNTPE"/>
    <property type="match status" value="1"/>
</dbReference>
<keyword evidence="12" id="KW-1185">Reference proteome</keyword>
<dbReference type="PANTHER" id="PTHR42844">
    <property type="entry name" value="DIHYDRONEOPTERIN ALDOLASE 1-RELATED"/>
    <property type="match status" value="1"/>
</dbReference>
<dbReference type="STRING" id="1461582.BN1048_01818"/>
<evidence type="ECO:0000256" key="6">
    <source>
        <dbReference type="ARBA" id="ARBA00022909"/>
    </source>
</evidence>
<evidence type="ECO:0000256" key="4">
    <source>
        <dbReference type="ARBA" id="ARBA00005013"/>
    </source>
</evidence>
<dbReference type="EC" id="4.1.2.25" evidence="9"/>
<dbReference type="AlphaFoldDB" id="A0A078M8Z7"/>
<comment type="similarity">
    <text evidence="5 9">Belongs to the DHNA family.</text>
</comment>
<dbReference type="HOGENOM" id="CLU_112632_1_3_9"/>
<dbReference type="SUPFAM" id="SSF55620">
    <property type="entry name" value="Tetrahydrobiopterin biosynthesis enzymes-like"/>
    <property type="match status" value="1"/>
</dbReference>
<dbReference type="eggNOG" id="COG1539">
    <property type="taxonomic scope" value="Bacteria"/>
</dbReference>
<comment type="pathway">
    <text evidence="4 9">Cofactor biosynthesis; tetrahydrofolate biosynthesis; 2-amino-4-hydroxy-6-hydroxymethyl-7,8-dihydropteridine diphosphate from 7,8-dihydroneopterin triphosphate: step 3/4.</text>
</comment>
<keyword evidence="7 9" id="KW-0456">Lyase</keyword>
<dbReference type="PANTHER" id="PTHR42844:SF1">
    <property type="entry name" value="DIHYDRONEOPTERIN ALDOLASE 1-RELATED"/>
    <property type="match status" value="1"/>
</dbReference>
<evidence type="ECO:0000313" key="12">
    <source>
        <dbReference type="Proteomes" id="UP000044136"/>
    </source>
</evidence>
<dbReference type="UniPathway" id="UPA00077">
    <property type="reaction ID" value="UER00154"/>
</dbReference>
<organism evidence="11 12">
    <name type="scientific">Jeotgalicoccus saudimassiliensis</name>
    <dbReference type="NCBI Taxonomy" id="1461582"/>
    <lineage>
        <taxon>Bacteria</taxon>
        <taxon>Bacillati</taxon>
        <taxon>Bacillota</taxon>
        <taxon>Bacilli</taxon>
        <taxon>Bacillales</taxon>
        <taxon>Staphylococcaceae</taxon>
        <taxon>Jeotgalicoccus</taxon>
    </lineage>
</organism>
<dbReference type="EMBL" id="CCSE01000001">
    <property type="protein sequence ID" value="CEA02720.1"/>
    <property type="molecule type" value="Genomic_DNA"/>
</dbReference>
<evidence type="ECO:0000256" key="5">
    <source>
        <dbReference type="ARBA" id="ARBA00005708"/>
    </source>
</evidence>
<dbReference type="Gene3D" id="3.30.1130.10">
    <property type="match status" value="1"/>
</dbReference>
<proteinExistence type="inferred from homology"/>
<dbReference type="GO" id="GO:0046654">
    <property type="term" value="P:tetrahydrofolate biosynthetic process"/>
    <property type="evidence" value="ECO:0007669"/>
    <property type="project" value="UniProtKB-UniRule"/>
</dbReference>
<comment type="catalytic activity">
    <reaction evidence="2 9">
        <text>7,8-dihydroneopterin = 6-hydroxymethyl-7,8-dihydropterin + glycolaldehyde</text>
        <dbReference type="Rhea" id="RHEA:10540"/>
        <dbReference type="ChEBI" id="CHEBI:17001"/>
        <dbReference type="ChEBI" id="CHEBI:17071"/>
        <dbReference type="ChEBI" id="CHEBI:44841"/>
        <dbReference type="EC" id="4.1.2.25"/>
    </reaction>
</comment>
<accession>A0A078M8Z7</accession>
<evidence type="ECO:0000256" key="9">
    <source>
        <dbReference type="RuleBase" id="RU362079"/>
    </source>
</evidence>
<dbReference type="Proteomes" id="UP000044136">
    <property type="component" value="Unassembled WGS sequence"/>
</dbReference>
<evidence type="ECO:0000256" key="2">
    <source>
        <dbReference type="ARBA" id="ARBA00001353"/>
    </source>
</evidence>
<comment type="subunit">
    <text evidence="8">Homooctamer. Four molecules assemble into a ring, and two rings come together to give a cylinder with a hole of at least 13 a diameter.</text>
</comment>
<dbReference type="InterPro" id="IPR006156">
    <property type="entry name" value="Dihydroneopterin_aldolase"/>
</dbReference>
<feature type="domain" description="Dihydroneopterin aldolase/epimerase" evidence="10">
    <location>
        <begin position="4"/>
        <end position="117"/>
    </location>
</feature>
<evidence type="ECO:0000259" key="10">
    <source>
        <dbReference type="SMART" id="SM00905"/>
    </source>
</evidence>